<dbReference type="Proteomes" id="UP001422759">
    <property type="component" value="Unassembled WGS sequence"/>
</dbReference>
<organism evidence="2 3">
    <name type="scientific">Kitasatospora kazusensis</name>
    <dbReference type="NCBI Taxonomy" id="407974"/>
    <lineage>
        <taxon>Bacteria</taxon>
        <taxon>Bacillati</taxon>
        <taxon>Actinomycetota</taxon>
        <taxon>Actinomycetes</taxon>
        <taxon>Kitasatosporales</taxon>
        <taxon>Streptomycetaceae</taxon>
        <taxon>Kitasatospora</taxon>
    </lineage>
</organism>
<dbReference type="RefSeq" id="WP_344468486.1">
    <property type="nucleotide sequence ID" value="NZ_BAAANT010000041.1"/>
</dbReference>
<gene>
    <name evidence="2" type="ORF">GCM10009760_53010</name>
</gene>
<evidence type="ECO:0000313" key="3">
    <source>
        <dbReference type="Proteomes" id="UP001422759"/>
    </source>
</evidence>
<protein>
    <submittedName>
        <fullName evidence="2">Uncharacterized protein</fullName>
    </submittedName>
</protein>
<keyword evidence="1" id="KW-0472">Membrane</keyword>
<sequence length="79" mass="8386">MALAVSRDAQIAALYERLHHRSGILAGLTPGTPSHAGIQAECDAIHAEIRRLQSSTSISPKAVLVGLAVLLLIIWNALH</sequence>
<comment type="caution">
    <text evidence="2">The sequence shown here is derived from an EMBL/GenBank/DDBJ whole genome shotgun (WGS) entry which is preliminary data.</text>
</comment>
<evidence type="ECO:0000313" key="2">
    <source>
        <dbReference type="EMBL" id="GAA2154268.1"/>
    </source>
</evidence>
<accession>A0ABP5LV08</accession>
<proteinExistence type="predicted"/>
<name>A0ABP5LV08_9ACTN</name>
<dbReference type="EMBL" id="BAAANT010000041">
    <property type="protein sequence ID" value="GAA2154268.1"/>
    <property type="molecule type" value="Genomic_DNA"/>
</dbReference>
<keyword evidence="1" id="KW-0812">Transmembrane</keyword>
<reference evidence="3" key="1">
    <citation type="journal article" date="2019" name="Int. J. Syst. Evol. Microbiol.">
        <title>The Global Catalogue of Microorganisms (GCM) 10K type strain sequencing project: providing services to taxonomists for standard genome sequencing and annotation.</title>
        <authorList>
            <consortium name="The Broad Institute Genomics Platform"/>
            <consortium name="The Broad Institute Genome Sequencing Center for Infectious Disease"/>
            <person name="Wu L."/>
            <person name="Ma J."/>
        </authorList>
    </citation>
    <scope>NUCLEOTIDE SEQUENCE [LARGE SCALE GENOMIC DNA]</scope>
    <source>
        <strain evidence="3">JCM 14560</strain>
    </source>
</reference>
<keyword evidence="3" id="KW-1185">Reference proteome</keyword>
<keyword evidence="1" id="KW-1133">Transmembrane helix</keyword>
<feature type="transmembrane region" description="Helical" evidence="1">
    <location>
        <begin position="58"/>
        <end position="78"/>
    </location>
</feature>
<evidence type="ECO:0000256" key="1">
    <source>
        <dbReference type="SAM" id="Phobius"/>
    </source>
</evidence>